<name>A0AA93ALH4_9GAMM</name>
<gene>
    <name evidence="2" type="ORF">DMB84_018595</name>
</gene>
<comment type="caution">
    <text evidence="2">The sequence shown here is derived from an EMBL/GenBank/DDBJ whole genome shotgun (WGS) entry which is preliminary data.</text>
</comment>
<protein>
    <submittedName>
        <fullName evidence="2">LysR family transcriptional regulator</fullName>
    </submittedName>
</protein>
<dbReference type="InterPro" id="IPR036388">
    <property type="entry name" value="WH-like_DNA-bd_sf"/>
</dbReference>
<dbReference type="Gene3D" id="1.10.10.10">
    <property type="entry name" value="Winged helix-like DNA-binding domain superfamily/Winged helix DNA-binding domain"/>
    <property type="match status" value="1"/>
</dbReference>
<dbReference type="SUPFAM" id="SSF46785">
    <property type="entry name" value="Winged helix' DNA-binding domain"/>
    <property type="match status" value="1"/>
</dbReference>
<dbReference type="AlphaFoldDB" id="A0AA93ALH4"/>
<dbReference type="InterPro" id="IPR000847">
    <property type="entry name" value="LysR_HTH_N"/>
</dbReference>
<evidence type="ECO:0000259" key="1">
    <source>
        <dbReference type="PROSITE" id="PS50931"/>
    </source>
</evidence>
<organism evidence="2 3">
    <name type="scientific">Pectobacterium aquaticum</name>
    <dbReference type="NCBI Taxonomy" id="2204145"/>
    <lineage>
        <taxon>Bacteria</taxon>
        <taxon>Pseudomonadati</taxon>
        <taxon>Pseudomonadota</taxon>
        <taxon>Gammaproteobacteria</taxon>
        <taxon>Enterobacterales</taxon>
        <taxon>Pectobacteriaceae</taxon>
        <taxon>Pectobacterium</taxon>
    </lineage>
</organism>
<dbReference type="Pfam" id="PF00126">
    <property type="entry name" value="HTH_1"/>
    <property type="match status" value="1"/>
</dbReference>
<evidence type="ECO:0000313" key="2">
    <source>
        <dbReference type="EMBL" id="RRO13373.1"/>
    </source>
</evidence>
<dbReference type="RefSeq" id="WP_102118880.1">
    <property type="nucleotide sequence ID" value="NZ_CP086253.1"/>
</dbReference>
<reference evidence="2 3" key="1">
    <citation type="submission" date="2018-11" db="EMBL/GenBank/DDBJ databases">
        <title>Draft genome sequences of proposed Pectobacterium aquaticum sp. nov. isolated in France from fresh water.</title>
        <authorList>
            <person name="Pedron J."/>
            <person name="Barny M.A."/>
        </authorList>
    </citation>
    <scope>NUCLEOTIDE SEQUENCE [LARGE SCALE GENOMIC DNA]</scope>
    <source>
        <strain evidence="2 3">A127-S21-F16</strain>
    </source>
</reference>
<accession>A0AA93ALH4</accession>
<proteinExistence type="predicted"/>
<feature type="domain" description="HTH lysR-type" evidence="1">
    <location>
        <begin position="1"/>
        <end position="40"/>
    </location>
</feature>
<sequence>MLKGNFNGLISFLVVARERRFTKAAAKLGLSQSALSHSISGTYRARSGLCTGRFGTR</sequence>
<dbReference type="PROSITE" id="PS50931">
    <property type="entry name" value="HTH_LYSR"/>
    <property type="match status" value="1"/>
</dbReference>
<dbReference type="Proteomes" id="UP000256540">
    <property type="component" value="Unassembled WGS sequence"/>
</dbReference>
<dbReference type="GO" id="GO:0003700">
    <property type="term" value="F:DNA-binding transcription factor activity"/>
    <property type="evidence" value="ECO:0007669"/>
    <property type="project" value="InterPro"/>
</dbReference>
<dbReference type="EMBL" id="QHJS02000080">
    <property type="protein sequence ID" value="RRO13373.1"/>
    <property type="molecule type" value="Genomic_DNA"/>
</dbReference>
<dbReference type="InterPro" id="IPR036390">
    <property type="entry name" value="WH_DNA-bd_sf"/>
</dbReference>
<evidence type="ECO:0000313" key="3">
    <source>
        <dbReference type="Proteomes" id="UP000256540"/>
    </source>
</evidence>